<dbReference type="NCBIfam" id="TIGR00247">
    <property type="entry name" value="endolytic transglycosylase MltG"/>
    <property type="match status" value="1"/>
</dbReference>
<keyword evidence="2 7" id="KW-0812">Transmembrane</keyword>
<evidence type="ECO:0000256" key="7">
    <source>
        <dbReference type="HAMAP-Rule" id="MF_02065"/>
    </source>
</evidence>
<dbReference type="GO" id="GO:0071555">
    <property type="term" value="P:cell wall organization"/>
    <property type="evidence" value="ECO:0007669"/>
    <property type="project" value="UniProtKB-KW"/>
</dbReference>
<reference evidence="9" key="1">
    <citation type="submission" date="2019-11" db="EMBL/GenBank/DDBJ databases">
        <title>Isolation and characterization of a novel species in the genus Sulfuriferula.</title>
        <authorList>
            <person name="Mochizuki J."/>
            <person name="Kojima H."/>
            <person name="Fukui M."/>
        </authorList>
    </citation>
    <scope>NUCLEOTIDE SEQUENCE [LARGE SCALE GENOMIC DNA]</scope>
    <source>
        <strain evidence="9">SGTM</strain>
    </source>
</reference>
<comment type="subcellular location">
    <subcellularLocation>
        <location evidence="7">Cell inner membrane</location>
        <topology evidence="7">Single-pass membrane protein</topology>
    </subcellularLocation>
</comment>
<dbReference type="GO" id="GO:0005886">
    <property type="term" value="C:plasma membrane"/>
    <property type="evidence" value="ECO:0007669"/>
    <property type="project" value="UniProtKB-SubCell"/>
</dbReference>
<dbReference type="HAMAP" id="MF_02065">
    <property type="entry name" value="MltG"/>
    <property type="match status" value="1"/>
</dbReference>
<comment type="similarity">
    <text evidence="7">Belongs to the transglycosylase MltG family.</text>
</comment>
<dbReference type="EC" id="4.2.2.29" evidence="7"/>
<keyword evidence="4 7" id="KW-0472">Membrane</keyword>
<dbReference type="EMBL" id="AP021881">
    <property type="protein sequence ID" value="BBP01115.1"/>
    <property type="molecule type" value="Genomic_DNA"/>
</dbReference>
<organism evidence="8 9">
    <name type="scientific">Sulfuriferula nivalis</name>
    <dbReference type="NCBI Taxonomy" id="2675298"/>
    <lineage>
        <taxon>Bacteria</taxon>
        <taxon>Pseudomonadati</taxon>
        <taxon>Pseudomonadota</taxon>
        <taxon>Betaproteobacteria</taxon>
        <taxon>Nitrosomonadales</taxon>
        <taxon>Sulfuricellaceae</taxon>
        <taxon>Sulfuriferula</taxon>
    </lineage>
</organism>
<proteinExistence type="inferred from homology"/>
<dbReference type="Gene3D" id="3.30.160.60">
    <property type="entry name" value="Classic Zinc Finger"/>
    <property type="match status" value="1"/>
</dbReference>
<dbReference type="InterPro" id="IPR003770">
    <property type="entry name" value="MLTG-like"/>
</dbReference>
<evidence type="ECO:0000256" key="6">
    <source>
        <dbReference type="ARBA" id="ARBA00023316"/>
    </source>
</evidence>
<keyword evidence="3 7" id="KW-1133">Transmembrane helix</keyword>
<gene>
    <name evidence="7" type="primary">mltG</name>
    <name evidence="8" type="ORF">SFSGTM_18230</name>
</gene>
<evidence type="ECO:0000256" key="3">
    <source>
        <dbReference type="ARBA" id="ARBA00022989"/>
    </source>
</evidence>
<dbReference type="GO" id="GO:0008932">
    <property type="term" value="F:lytic endotransglycosylase activity"/>
    <property type="evidence" value="ECO:0007669"/>
    <property type="project" value="UniProtKB-UniRule"/>
</dbReference>
<dbReference type="KEGG" id="sniv:SFSGTM_18230"/>
<comment type="catalytic activity">
    <reaction evidence="7">
        <text>a peptidoglycan chain = a peptidoglycan chain with N-acetyl-1,6-anhydromuramyl-[peptide] at the reducing end + a peptidoglycan chain with N-acetylglucosamine at the non-reducing end.</text>
        <dbReference type="EC" id="4.2.2.29"/>
    </reaction>
</comment>
<dbReference type="Pfam" id="PF02618">
    <property type="entry name" value="YceG"/>
    <property type="match status" value="1"/>
</dbReference>
<comment type="function">
    <text evidence="7">Functions as a peptidoglycan terminase that cleaves nascent peptidoglycan strands endolytically to terminate their elongation.</text>
</comment>
<accession>A0A809RHV3</accession>
<dbReference type="Gene3D" id="3.30.1490.480">
    <property type="entry name" value="Endolytic murein transglycosylase"/>
    <property type="match status" value="1"/>
</dbReference>
<name>A0A809RHV3_9PROT</name>
<feature type="site" description="Important for catalytic activity" evidence="7">
    <location>
        <position position="212"/>
    </location>
</feature>
<keyword evidence="1 7" id="KW-1003">Cell membrane</keyword>
<evidence type="ECO:0000313" key="9">
    <source>
        <dbReference type="Proteomes" id="UP000463939"/>
    </source>
</evidence>
<keyword evidence="9" id="KW-1185">Reference proteome</keyword>
<keyword evidence="5 7" id="KW-0456">Lyase</keyword>
<dbReference type="PANTHER" id="PTHR30518:SF2">
    <property type="entry name" value="ENDOLYTIC MUREIN TRANSGLYCOSYLASE"/>
    <property type="match status" value="1"/>
</dbReference>
<evidence type="ECO:0000256" key="1">
    <source>
        <dbReference type="ARBA" id="ARBA00022475"/>
    </source>
</evidence>
<dbReference type="GO" id="GO:0009252">
    <property type="term" value="P:peptidoglycan biosynthetic process"/>
    <property type="evidence" value="ECO:0007669"/>
    <property type="project" value="UniProtKB-UniRule"/>
</dbReference>
<feature type="transmembrane region" description="Helical" evidence="7">
    <location>
        <begin position="5"/>
        <end position="24"/>
    </location>
</feature>
<dbReference type="PANTHER" id="PTHR30518">
    <property type="entry name" value="ENDOLYTIC MUREIN TRANSGLYCOSYLASE"/>
    <property type="match status" value="1"/>
</dbReference>
<dbReference type="RefSeq" id="WP_162084933.1">
    <property type="nucleotide sequence ID" value="NZ_AP021881.1"/>
</dbReference>
<dbReference type="AlphaFoldDB" id="A0A809RHV3"/>
<evidence type="ECO:0000256" key="5">
    <source>
        <dbReference type="ARBA" id="ARBA00023239"/>
    </source>
</evidence>
<keyword evidence="7" id="KW-0997">Cell inner membrane</keyword>
<evidence type="ECO:0000256" key="4">
    <source>
        <dbReference type="ARBA" id="ARBA00023136"/>
    </source>
</evidence>
<sequence>MIKKIINWSAFLVIALFAYMFWYASTPVSLRQVPIGFELQPGSNLSALSRQMEAAGVIPDAWRFRILTRILGKANKIKAGYYILDAPVTPMQLLDKLVAGDVSLREIVFIEGWTFAQIRNALDINPLVRHDTKDMSEQEILQTLGVPLIHAEGWFFPAKYYIDAGSSDVSILQRAYDTMQQHLQTAWESRDAGLPYTSPTDALIMASIIEKETGAVAERPLIAAVFINRLRKGMRLQTDPTVIYGLGAQYDGNIHKRDLMADTPYNTYTRSGLPPTPIAMPGLASILAALHPAKSDALYFVAKGDGSHYFSNNLDEHNRAVARYQK</sequence>
<protein>
    <recommendedName>
        <fullName evidence="7">Endolytic murein transglycosylase</fullName>
        <ecNumber evidence="7">4.2.2.29</ecNumber>
    </recommendedName>
    <alternativeName>
        <fullName evidence="7">Peptidoglycan lytic transglycosylase</fullName>
    </alternativeName>
    <alternativeName>
        <fullName evidence="7">Peptidoglycan polymerization terminase</fullName>
    </alternativeName>
</protein>
<evidence type="ECO:0000313" key="8">
    <source>
        <dbReference type="EMBL" id="BBP01115.1"/>
    </source>
</evidence>
<keyword evidence="6 7" id="KW-0961">Cell wall biogenesis/degradation</keyword>
<evidence type="ECO:0000256" key="2">
    <source>
        <dbReference type="ARBA" id="ARBA00022692"/>
    </source>
</evidence>
<dbReference type="CDD" id="cd08010">
    <property type="entry name" value="MltG_like"/>
    <property type="match status" value="1"/>
</dbReference>
<dbReference type="Proteomes" id="UP000463939">
    <property type="component" value="Chromosome"/>
</dbReference>